<dbReference type="EMBL" id="BMNZ01000005">
    <property type="protein sequence ID" value="GGM98429.1"/>
    <property type="molecule type" value="Genomic_DNA"/>
</dbReference>
<dbReference type="SUPFAM" id="SSF51182">
    <property type="entry name" value="RmlC-like cupins"/>
    <property type="match status" value="1"/>
</dbReference>
<name>A0ABQ2I2B7_9MICO</name>
<dbReference type="Gene3D" id="2.60.120.10">
    <property type="entry name" value="Jelly Rolls"/>
    <property type="match status" value="2"/>
</dbReference>
<dbReference type="InterPro" id="IPR013096">
    <property type="entry name" value="Cupin_2"/>
</dbReference>
<proteinExistence type="predicted"/>
<feature type="domain" description="Cupin type-2" evidence="2">
    <location>
        <begin position="177"/>
        <end position="232"/>
    </location>
</feature>
<dbReference type="Proteomes" id="UP000623461">
    <property type="component" value="Unassembled WGS sequence"/>
</dbReference>
<feature type="region of interest" description="Disordered" evidence="1">
    <location>
        <begin position="251"/>
        <end position="272"/>
    </location>
</feature>
<accession>A0ABQ2I2B7</accession>
<dbReference type="RefSeq" id="WP_030199839.1">
    <property type="nucleotide sequence ID" value="NZ_BMNZ01000005.1"/>
</dbReference>
<evidence type="ECO:0000313" key="4">
    <source>
        <dbReference type="Proteomes" id="UP000623461"/>
    </source>
</evidence>
<comment type="caution">
    <text evidence="3">The sequence shown here is derived from an EMBL/GenBank/DDBJ whole genome shotgun (WGS) entry which is preliminary data.</text>
</comment>
<evidence type="ECO:0000313" key="3">
    <source>
        <dbReference type="EMBL" id="GGM98429.1"/>
    </source>
</evidence>
<dbReference type="InterPro" id="IPR014710">
    <property type="entry name" value="RmlC-like_jellyroll"/>
</dbReference>
<reference evidence="4" key="1">
    <citation type="journal article" date="2019" name="Int. J. Syst. Evol. Microbiol.">
        <title>The Global Catalogue of Microorganisms (GCM) 10K type strain sequencing project: providing services to taxonomists for standard genome sequencing and annotation.</title>
        <authorList>
            <consortium name="The Broad Institute Genomics Platform"/>
            <consortium name="The Broad Institute Genome Sequencing Center for Infectious Disease"/>
            <person name="Wu L."/>
            <person name="Ma J."/>
        </authorList>
    </citation>
    <scope>NUCLEOTIDE SEQUENCE [LARGE SCALE GENOMIC DNA]</scope>
    <source>
        <strain evidence="4">JCM 1365</strain>
    </source>
</reference>
<evidence type="ECO:0000256" key="1">
    <source>
        <dbReference type="SAM" id="MobiDB-lite"/>
    </source>
</evidence>
<dbReference type="CDD" id="cd02208">
    <property type="entry name" value="cupin_RmlC-like"/>
    <property type="match status" value="1"/>
</dbReference>
<evidence type="ECO:0000259" key="2">
    <source>
        <dbReference type="Pfam" id="PF07883"/>
    </source>
</evidence>
<organism evidence="3 4">
    <name type="scientific">Terrabacter tumescens</name>
    <dbReference type="NCBI Taxonomy" id="60443"/>
    <lineage>
        <taxon>Bacteria</taxon>
        <taxon>Bacillati</taxon>
        <taxon>Actinomycetota</taxon>
        <taxon>Actinomycetes</taxon>
        <taxon>Micrococcales</taxon>
        <taxon>Intrasporangiaceae</taxon>
        <taxon>Terrabacter</taxon>
    </lineage>
</organism>
<dbReference type="Pfam" id="PF07883">
    <property type="entry name" value="Cupin_2"/>
    <property type="match status" value="1"/>
</dbReference>
<sequence length="272" mass="28935">MSGIVRHAGSSWVHPSLTPGPEDCVEVSTLVEDDHYAEGMTNRVLRCLPGTSLRRRDDGADTYLFVLSGEGRLLLAGPDGAFTTDQPVAAGTAALVPAGREWVVVVEKGELLITDTSVPAPPLPHASSLAREATGYQPVVRLGEAAREAATSAREFEVLYGPSRGSAGATQFVGYIPPSGAPEHYHLYDEICVIVRGRGRLHAAGEVSLLEAGSTFHVPPRFLHAVENTQTTEDLWILGVFRPAGSAAAAYYPDGHPAPNNAPEDNPEPRDQ</sequence>
<keyword evidence="4" id="KW-1185">Reference proteome</keyword>
<dbReference type="InterPro" id="IPR011051">
    <property type="entry name" value="RmlC_Cupin_sf"/>
</dbReference>
<protein>
    <recommendedName>
        <fullName evidence="2">Cupin type-2 domain-containing protein</fullName>
    </recommendedName>
</protein>
<gene>
    <name evidence="3" type="ORF">GCM10009721_26720</name>
</gene>